<organism evidence="2 3">
    <name type="scientific">Cronartium quercuum f. sp. fusiforme G11</name>
    <dbReference type="NCBI Taxonomy" id="708437"/>
    <lineage>
        <taxon>Eukaryota</taxon>
        <taxon>Fungi</taxon>
        <taxon>Dikarya</taxon>
        <taxon>Basidiomycota</taxon>
        <taxon>Pucciniomycotina</taxon>
        <taxon>Pucciniomycetes</taxon>
        <taxon>Pucciniales</taxon>
        <taxon>Coleosporiaceae</taxon>
        <taxon>Cronartium</taxon>
    </lineage>
</organism>
<evidence type="ECO:0000256" key="1">
    <source>
        <dbReference type="SAM" id="MobiDB-lite"/>
    </source>
</evidence>
<protein>
    <submittedName>
        <fullName evidence="2">Uncharacterized protein</fullName>
    </submittedName>
</protein>
<comment type="caution">
    <text evidence="2">The sequence shown here is derived from an EMBL/GenBank/DDBJ whole genome shotgun (WGS) entry which is preliminary data.</text>
</comment>
<evidence type="ECO:0000313" key="3">
    <source>
        <dbReference type="Proteomes" id="UP000886653"/>
    </source>
</evidence>
<sequence>MTNQRRKTTRSERREQPMPKLSMPNCPIETAEAKNEIASRHFHYGQHSSVIGATKPNPKSLPTRKQRLKRERGAELAAKLEVKTNRKAIRQANRNGAKKIYE</sequence>
<name>A0A9P6TFW9_9BASI</name>
<proteinExistence type="predicted"/>
<reference evidence="2" key="1">
    <citation type="submission" date="2013-11" db="EMBL/GenBank/DDBJ databases">
        <title>Genome sequence of the fusiform rust pathogen reveals effectors for host alternation and coevolution with pine.</title>
        <authorList>
            <consortium name="DOE Joint Genome Institute"/>
            <person name="Smith K."/>
            <person name="Pendleton A."/>
            <person name="Kubisiak T."/>
            <person name="Anderson C."/>
            <person name="Salamov A."/>
            <person name="Aerts A."/>
            <person name="Riley R."/>
            <person name="Clum A."/>
            <person name="Lindquist E."/>
            <person name="Ence D."/>
            <person name="Campbell M."/>
            <person name="Kronenberg Z."/>
            <person name="Feau N."/>
            <person name="Dhillon B."/>
            <person name="Hamelin R."/>
            <person name="Burleigh J."/>
            <person name="Smith J."/>
            <person name="Yandell M."/>
            <person name="Nelson C."/>
            <person name="Grigoriev I."/>
            <person name="Davis J."/>
        </authorList>
    </citation>
    <scope>NUCLEOTIDE SEQUENCE</scope>
    <source>
        <strain evidence="2">G11</strain>
    </source>
</reference>
<keyword evidence="3" id="KW-1185">Reference proteome</keyword>
<accession>A0A9P6TFW9</accession>
<dbReference type="Proteomes" id="UP000886653">
    <property type="component" value="Unassembled WGS sequence"/>
</dbReference>
<feature type="region of interest" description="Disordered" evidence="1">
    <location>
        <begin position="48"/>
        <end position="72"/>
    </location>
</feature>
<evidence type="ECO:0000313" key="2">
    <source>
        <dbReference type="EMBL" id="KAG0150160.1"/>
    </source>
</evidence>
<dbReference type="OrthoDB" id="2499025at2759"/>
<dbReference type="AlphaFoldDB" id="A0A9P6TFW9"/>
<dbReference type="EMBL" id="MU167221">
    <property type="protein sequence ID" value="KAG0150160.1"/>
    <property type="molecule type" value="Genomic_DNA"/>
</dbReference>
<feature type="region of interest" description="Disordered" evidence="1">
    <location>
        <begin position="1"/>
        <end position="26"/>
    </location>
</feature>
<gene>
    <name evidence="2" type="ORF">CROQUDRAFT_88190</name>
</gene>